<accession>A0A382IFJ1</accession>
<dbReference type="GO" id="GO:0004619">
    <property type="term" value="F:phosphoglycerate mutase activity"/>
    <property type="evidence" value="ECO:0007669"/>
    <property type="project" value="UniProtKB-EC"/>
</dbReference>
<evidence type="ECO:0000256" key="3">
    <source>
        <dbReference type="ARBA" id="ARBA00008819"/>
    </source>
</evidence>
<evidence type="ECO:0000256" key="6">
    <source>
        <dbReference type="ARBA" id="ARBA00023152"/>
    </source>
</evidence>
<evidence type="ECO:0000256" key="2">
    <source>
        <dbReference type="ARBA" id="ARBA00004798"/>
    </source>
</evidence>
<dbReference type="GO" id="GO:0006096">
    <property type="term" value="P:glycolytic process"/>
    <property type="evidence" value="ECO:0007669"/>
    <property type="project" value="UniProtKB-UniPathway"/>
</dbReference>
<comment type="pathway">
    <text evidence="2">Carbohydrate degradation; glycolysis; pyruvate from D-glyceraldehyde 3-phosphate: step 3/5.</text>
</comment>
<evidence type="ECO:0000256" key="7">
    <source>
        <dbReference type="ARBA" id="ARBA00023211"/>
    </source>
</evidence>
<keyword evidence="6" id="KW-0324">Glycolysis</keyword>
<proteinExistence type="inferred from homology"/>
<dbReference type="NCBIfam" id="TIGR01307">
    <property type="entry name" value="pgm_bpd_ind"/>
    <property type="match status" value="1"/>
</dbReference>
<comment type="similarity">
    <text evidence="3">Belongs to the BPG-independent phosphoglycerate mutase family.</text>
</comment>
<dbReference type="AlphaFoldDB" id="A0A382IFJ1"/>
<dbReference type="InterPro" id="IPR036646">
    <property type="entry name" value="PGAM_B_sf"/>
</dbReference>
<dbReference type="InterPro" id="IPR005995">
    <property type="entry name" value="Pgm_bpd_ind"/>
</dbReference>
<protein>
    <recommendedName>
        <fullName evidence="4">phosphoglycerate mutase (2,3-diphosphoglycerate-independent)</fullName>
        <ecNumber evidence="4">5.4.2.12</ecNumber>
    </recommendedName>
</protein>
<feature type="domain" description="BPG-independent PGAM N-terminal" evidence="9">
    <location>
        <begin position="81"/>
        <end position="291"/>
    </location>
</feature>
<dbReference type="SUPFAM" id="SSF53649">
    <property type="entry name" value="Alkaline phosphatase-like"/>
    <property type="match status" value="1"/>
</dbReference>
<dbReference type="InterPro" id="IPR017850">
    <property type="entry name" value="Alkaline_phosphatase_core_sf"/>
</dbReference>
<sequence>MSPPIVLCILDGWGVAEPSSDNAIALAKTPNWDRYLDTCPNSLLEASAIDVGLPPGQMGNSEVGHMNIGSGRIIVQDLPRIDQAIMDRQLEDNTALRRFAGLLQKTSGSCHLVGLVSPGGVHSHQNHIVAVARILASKSIDVQIHALLDGRDSPPKSALRYLKELEASIGADKNISIATVSGRYFAMDRDKRWDRVKLAYDTIMFASGQKYESANAVLHSSYQKGITDEFVLPASIRGFTGVQNGDGLIMANFRADRVRQLLEALVDPGFEEFSVKRRVEFLAKLGLTEYSESLSRF</sequence>
<organism evidence="10">
    <name type="scientific">marine metagenome</name>
    <dbReference type="NCBI Taxonomy" id="408172"/>
    <lineage>
        <taxon>unclassified sequences</taxon>
        <taxon>metagenomes</taxon>
        <taxon>ecological metagenomes</taxon>
    </lineage>
</organism>
<evidence type="ECO:0000256" key="5">
    <source>
        <dbReference type="ARBA" id="ARBA00022723"/>
    </source>
</evidence>
<feature type="non-terminal residue" evidence="10">
    <location>
        <position position="297"/>
    </location>
</feature>
<dbReference type="Pfam" id="PF06415">
    <property type="entry name" value="iPGM_N"/>
    <property type="match status" value="1"/>
</dbReference>
<name>A0A382IFJ1_9ZZZZ</name>
<evidence type="ECO:0000256" key="8">
    <source>
        <dbReference type="ARBA" id="ARBA00023235"/>
    </source>
</evidence>
<reference evidence="10" key="1">
    <citation type="submission" date="2018-05" db="EMBL/GenBank/DDBJ databases">
        <authorList>
            <person name="Lanie J.A."/>
            <person name="Ng W.-L."/>
            <person name="Kazmierczak K.M."/>
            <person name="Andrzejewski T.M."/>
            <person name="Davidsen T.M."/>
            <person name="Wayne K.J."/>
            <person name="Tettelin H."/>
            <person name="Glass J.I."/>
            <person name="Rusch D."/>
            <person name="Podicherti R."/>
            <person name="Tsui H.-C.T."/>
            <person name="Winkler M.E."/>
        </authorList>
    </citation>
    <scope>NUCLEOTIDE SEQUENCE</scope>
</reference>
<dbReference type="EMBL" id="UINC01066897">
    <property type="protein sequence ID" value="SVB98042.1"/>
    <property type="molecule type" value="Genomic_DNA"/>
</dbReference>
<comment type="cofactor">
    <cofactor evidence="1">
        <name>Mn(2+)</name>
        <dbReference type="ChEBI" id="CHEBI:29035"/>
    </cofactor>
</comment>
<dbReference type="FunFam" id="3.40.1450.10:FF:000002">
    <property type="entry name" value="2,3-bisphosphoglycerate-independent phosphoglycerate mutase"/>
    <property type="match status" value="1"/>
</dbReference>
<dbReference type="EC" id="5.4.2.12" evidence="4"/>
<evidence type="ECO:0000313" key="10">
    <source>
        <dbReference type="EMBL" id="SVB98042.1"/>
    </source>
</evidence>
<dbReference type="GO" id="GO:0006007">
    <property type="term" value="P:glucose catabolic process"/>
    <property type="evidence" value="ECO:0007669"/>
    <property type="project" value="InterPro"/>
</dbReference>
<keyword evidence="5" id="KW-0479">Metal-binding</keyword>
<dbReference type="UniPathway" id="UPA00109">
    <property type="reaction ID" value="UER00186"/>
</dbReference>
<evidence type="ECO:0000256" key="4">
    <source>
        <dbReference type="ARBA" id="ARBA00012026"/>
    </source>
</evidence>
<evidence type="ECO:0000256" key="1">
    <source>
        <dbReference type="ARBA" id="ARBA00001936"/>
    </source>
</evidence>
<dbReference type="SUPFAM" id="SSF64158">
    <property type="entry name" value="2,3-Bisphosphoglycerate-independent phosphoglycerate mutase, substrate-binding domain"/>
    <property type="match status" value="1"/>
</dbReference>
<dbReference type="PANTHER" id="PTHR31637:SF0">
    <property type="entry name" value="2,3-BISPHOSPHOGLYCERATE-INDEPENDENT PHOSPHOGLYCERATE MUTASE"/>
    <property type="match status" value="1"/>
</dbReference>
<keyword evidence="8" id="KW-0413">Isomerase</keyword>
<dbReference type="InterPro" id="IPR011258">
    <property type="entry name" value="BPG-indep_PGM_N"/>
</dbReference>
<dbReference type="GO" id="GO:0030145">
    <property type="term" value="F:manganese ion binding"/>
    <property type="evidence" value="ECO:0007669"/>
    <property type="project" value="InterPro"/>
</dbReference>
<dbReference type="PANTHER" id="PTHR31637">
    <property type="entry name" value="2,3-BISPHOSPHOGLYCERATE-INDEPENDENT PHOSPHOGLYCERATE MUTASE"/>
    <property type="match status" value="1"/>
</dbReference>
<evidence type="ECO:0000259" key="9">
    <source>
        <dbReference type="Pfam" id="PF06415"/>
    </source>
</evidence>
<dbReference type="Gene3D" id="3.40.1450.10">
    <property type="entry name" value="BPG-independent phosphoglycerate mutase, domain B"/>
    <property type="match status" value="1"/>
</dbReference>
<gene>
    <name evidence="10" type="ORF">METZ01_LOCUS250896</name>
</gene>
<keyword evidence="7" id="KW-0464">Manganese</keyword>
<dbReference type="GO" id="GO:0005829">
    <property type="term" value="C:cytosol"/>
    <property type="evidence" value="ECO:0007669"/>
    <property type="project" value="TreeGrafter"/>
</dbReference>